<feature type="transmembrane region" description="Helical" evidence="2">
    <location>
        <begin position="458"/>
        <end position="476"/>
    </location>
</feature>
<keyword evidence="1" id="KW-0175">Coiled coil</keyword>
<keyword evidence="2" id="KW-0812">Transmembrane</keyword>
<dbReference type="AlphaFoldDB" id="A0A1H2X9K7"/>
<evidence type="ECO:0000313" key="5">
    <source>
        <dbReference type="EMBL" id="SDW89446.1"/>
    </source>
</evidence>
<dbReference type="OrthoDB" id="5507254at2"/>
<dbReference type="RefSeq" id="WP_159428641.1">
    <property type="nucleotide sequence ID" value="NZ_FNNG01000005.1"/>
</dbReference>
<evidence type="ECO:0000259" key="4">
    <source>
        <dbReference type="Pfam" id="PF20990"/>
    </source>
</evidence>
<feature type="transmembrane region" description="Helical" evidence="2">
    <location>
        <begin position="266"/>
        <end position="287"/>
    </location>
</feature>
<gene>
    <name evidence="5" type="ORF">SAMN05660923_01380</name>
</gene>
<evidence type="ECO:0000313" key="6">
    <source>
        <dbReference type="Proteomes" id="UP000198828"/>
    </source>
</evidence>
<feature type="transmembrane region" description="Helical" evidence="2">
    <location>
        <begin position="7"/>
        <end position="28"/>
    </location>
</feature>
<evidence type="ECO:0000256" key="2">
    <source>
        <dbReference type="SAM" id="Phobius"/>
    </source>
</evidence>
<dbReference type="Pfam" id="PF09972">
    <property type="entry name" value="DUF2207"/>
    <property type="match status" value="1"/>
</dbReference>
<keyword evidence="2" id="KW-0472">Membrane</keyword>
<dbReference type="EMBL" id="FNNG01000005">
    <property type="protein sequence ID" value="SDW89446.1"/>
    <property type="molecule type" value="Genomic_DNA"/>
</dbReference>
<protein>
    <submittedName>
        <fullName evidence="5">Uncharacterized membrane protein</fullName>
    </submittedName>
</protein>
<dbReference type="Proteomes" id="UP000198828">
    <property type="component" value="Unassembled WGS sequence"/>
</dbReference>
<keyword evidence="2" id="KW-1133">Transmembrane helix</keyword>
<organism evidence="5 6">
    <name type="scientific">Tepidimicrobium xylanilyticum</name>
    <dbReference type="NCBI Taxonomy" id="1123352"/>
    <lineage>
        <taxon>Bacteria</taxon>
        <taxon>Bacillati</taxon>
        <taxon>Bacillota</taxon>
        <taxon>Tissierellia</taxon>
        <taxon>Tissierellales</taxon>
        <taxon>Tepidimicrobiaceae</taxon>
        <taxon>Tepidimicrobium</taxon>
    </lineage>
</organism>
<evidence type="ECO:0000256" key="1">
    <source>
        <dbReference type="SAM" id="Coils"/>
    </source>
</evidence>
<dbReference type="InterPro" id="IPR048389">
    <property type="entry name" value="YciQ-like_C"/>
</dbReference>
<dbReference type="InterPro" id="IPR018702">
    <property type="entry name" value="DUF2207"/>
</dbReference>
<accession>A0A1H2X9K7</accession>
<sequence length="596" mass="68100">MIIIRKYLKISTAFLIVLFILIGFPIYGKAEESLVITRWLVDSEIVENGDLKIVEDITFKFNDKFNGVFREIILTGTDGLEGLQVAEMIKGEEVLYTHVNEARNGDSNVFTTLQKDKGINIKIFSPSKDEEKTFRLYYTIKDVAIKYNDTGELYYKFLGNENSTPIDFFAVNIKLPQPKNDKVHIFAHGPSNGTINFQQDNLIRLQIENVSNKTFIEARILFPTNFIPNSTNIIPKDAYDEIIEEELANMKEMEEKQIRKEANRKVFNNISALIAALGMAFITFTFYRLRRNIDYRELSDSSLYPDDCTPAVAAYLNYSMLNTNSIMATIFDLARKGYISIDEKGEYKKNIKNFKLTRHDKSTDPLLDHEKYFIHWLFEKIGNGDIVTTKDIENYGKKNRIDFSKSYNTWYKKVKEDANKMGYFDDRGKKPGIFLIIFFILAFIFAILSVVFNAYYGIILIFVSMFALIYGVILFFRKSDYGYIQYKKWRYFIRDMKRVKDSLNIKDLSLPLDTSLIYALALGVNFNSLKNFKNLIPESNIPGHWAYWYYYTGSKGQNSFQSSLNNSFSTVTSSGSGGGFSGGGGAGAGGGGAGGF</sequence>
<keyword evidence="6" id="KW-1185">Reference proteome</keyword>
<feature type="transmembrane region" description="Helical" evidence="2">
    <location>
        <begin position="433"/>
        <end position="452"/>
    </location>
</feature>
<reference evidence="5 6" key="1">
    <citation type="submission" date="2016-10" db="EMBL/GenBank/DDBJ databases">
        <authorList>
            <person name="de Groot N.N."/>
        </authorList>
    </citation>
    <scope>NUCLEOTIDE SEQUENCE [LARGE SCALE GENOMIC DNA]</scope>
    <source>
        <strain evidence="5 6">DSM 23310</strain>
    </source>
</reference>
<feature type="coiled-coil region" evidence="1">
    <location>
        <begin position="236"/>
        <end position="263"/>
    </location>
</feature>
<proteinExistence type="predicted"/>
<evidence type="ECO:0000259" key="3">
    <source>
        <dbReference type="Pfam" id="PF09972"/>
    </source>
</evidence>
<feature type="domain" description="Predicted membrane protein YciQ-like C-terminal" evidence="4">
    <location>
        <begin position="305"/>
        <end position="531"/>
    </location>
</feature>
<name>A0A1H2X9K7_9FIRM</name>
<feature type="domain" description="DUF2207" evidence="3">
    <location>
        <begin position="36"/>
        <end position="222"/>
    </location>
</feature>
<dbReference type="Pfam" id="PF20990">
    <property type="entry name" value="DUF2207_C"/>
    <property type="match status" value="1"/>
</dbReference>